<accession>A0A6S7IMS1</accession>
<protein>
    <submittedName>
        <fullName evidence="1">Uncharacterized protein</fullName>
    </submittedName>
</protein>
<dbReference type="Proteomes" id="UP001152795">
    <property type="component" value="Unassembled WGS sequence"/>
</dbReference>
<feature type="non-terminal residue" evidence="1">
    <location>
        <position position="371"/>
    </location>
</feature>
<evidence type="ECO:0000313" key="1">
    <source>
        <dbReference type="EMBL" id="CAB4020445.1"/>
    </source>
</evidence>
<dbReference type="OrthoDB" id="10011386at2759"/>
<keyword evidence="2" id="KW-1185">Reference proteome</keyword>
<organism evidence="1 2">
    <name type="scientific">Paramuricea clavata</name>
    <name type="common">Red gorgonian</name>
    <name type="synonym">Violescent sea-whip</name>
    <dbReference type="NCBI Taxonomy" id="317549"/>
    <lineage>
        <taxon>Eukaryota</taxon>
        <taxon>Metazoa</taxon>
        <taxon>Cnidaria</taxon>
        <taxon>Anthozoa</taxon>
        <taxon>Octocorallia</taxon>
        <taxon>Malacalcyonacea</taxon>
        <taxon>Plexauridae</taxon>
        <taxon>Paramuricea</taxon>
    </lineage>
</organism>
<proteinExistence type="predicted"/>
<gene>
    <name evidence="1" type="ORF">PACLA_8A083694</name>
</gene>
<reference evidence="1" key="1">
    <citation type="submission" date="2020-04" db="EMBL/GenBank/DDBJ databases">
        <authorList>
            <person name="Alioto T."/>
            <person name="Alioto T."/>
            <person name="Gomez Garrido J."/>
        </authorList>
    </citation>
    <scope>NUCLEOTIDE SEQUENCE</scope>
    <source>
        <strain evidence="1">A484AB</strain>
    </source>
</reference>
<sequence length="371" mass="40772">NRGYINEVREKISALNNVDFERLLSMLGICDVSEDEALQLLACKLSVDGLNNLRNALRHVPKNITRVVNGIPLRASLIHKLFTTTTTTRILSIEELSMCIKFMETFCAVFVGQTDSDEHLWRLTNTEDFSYNKFLTPPVSMCISCENNLTIRNNPSKAKLFTLEGVLPGELPAKALAKCFWHREVEEELATLGLRGKWVLSKEPGPLSGSYDHAMEMVVVNCMSQMGIGNSGMRTACGKFGPISYPNICPLSPKRGQAFCESHCAKAYKLGVPTGLRDFYKYCGVTGAASLEELSTRATLTESSHGSIISTCLDNICSTEQDVDECNASTFQGTTEFLQTNPSFVGDQSLSDETSCNKDTGGLKAFHSLSL</sequence>
<comment type="caution">
    <text evidence="1">The sequence shown here is derived from an EMBL/GenBank/DDBJ whole genome shotgun (WGS) entry which is preliminary data.</text>
</comment>
<dbReference type="EMBL" id="CACRXK020010958">
    <property type="protein sequence ID" value="CAB4020445.1"/>
    <property type="molecule type" value="Genomic_DNA"/>
</dbReference>
<evidence type="ECO:0000313" key="2">
    <source>
        <dbReference type="Proteomes" id="UP001152795"/>
    </source>
</evidence>
<name>A0A6S7IMS1_PARCT</name>
<dbReference type="AlphaFoldDB" id="A0A6S7IMS1"/>